<evidence type="ECO:0000313" key="2">
    <source>
        <dbReference type="EMBL" id="KAK2964665.1"/>
    </source>
</evidence>
<dbReference type="Pfam" id="PF00483">
    <property type="entry name" value="NTP_transferase"/>
    <property type="match status" value="1"/>
</dbReference>
<name>A0ABQ9YLM8_9EUKA</name>
<reference evidence="2 3" key="1">
    <citation type="journal article" date="2022" name="bioRxiv">
        <title>Genomics of Preaxostyla Flagellates Illuminates Evolutionary Transitions and the Path Towards Mitochondrial Loss.</title>
        <authorList>
            <person name="Novak L.V.F."/>
            <person name="Treitli S.C."/>
            <person name="Pyrih J."/>
            <person name="Halakuc P."/>
            <person name="Pipaliya S.V."/>
            <person name="Vacek V."/>
            <person name="Brzon O."/>
            <person name="Soukal P."/>
            <person name="Eme L."/>
            <person name="Dacks J.B."/>
            <person name="Karnkowska A."/>
            <person name="Elias M."/>
            <person name="Hampl V."/>
        </authorList>
    </citation>
    <scope>NUCLEOTIDE SEQUENCE [LARGE SCALE GENOMIC DNA]</scope>
    <source>
        <strain evidence="2">NAU3</strain>
        <tissue evidence="2">Gut</tissue>
    </source>
</reference>
<dbReference type="EC" id="2.7.7.13" evidence="2"/>
<keyword evidence="2" id="KW-0548">Nucleotidyltransferase</keyword>
<proteinExistence type="predicted"/>
<accession>A0ABQ9YLM8</accession>
<dbReference type="EMBL" id="JARBJD010000002">
    <property type="protein sequence ID" value="KAK2964665.1"/>
    <property type="molecule type" value="Genomic_DNA"/>
</dbReference>
<dbReference type="SUPFAM" id="SSF53448">
    <property type="entry name" value="Nucleotide-diphospho-sugar transferases"/>
    <property type="match status" value="1"/>
</dbReference>
<dbReference type="Proteomes" id="UP001281761">
    <property type="component" value="Unassembled WGS sequence"/>
</dbReference>
<sequence>MITQWWACMMAGGASSRFFPMNKILFDPAHTGRTLAQQAFDRLCAKTTDSTVEELDPHRFLIVTAKSFAPILSEHIPELPKDNFLCEPAARSTLPAILLAMCRVRQSNPDDILCVVTADHIISNIHAFRSTMETAREIASVKEAIVTIGITPTNNPADWTPFGAINSDTSTKIPLSKHTHPECIGYPLICFEEKPNVQRAQEMVDANKQAASSPLSHPSWTWNAGMFVFRVSTMEKALEAFHPEFFSIYQQLCSAPNEEERNKVFLTFPPKVAHPLNPAQTVDSSVDYVVMMPLTEQNHPTLVGAVIPGNFPWFDVGGWGAFKKVESIQKDEHKNVKYGNVQFIQSKGCVASTLASLTITGMTDLIAIHSDEGILALIPDAISARLKDLKQKVDETKEGNVLVECSSVDINNAHPSSVRVCALGIKDMSIVVEEKDGKLSIALSPRAKEDL</sequence>
<comment type="caution">
    <text evidence="2">The sequence shown here is derived from an EMBL/GenBank/DDBJ whole genome shotgun (WGS) entry which is preliminary data.</text>
</comment>
<evidence type="ECO:0000313" key="3">
    <source>
        <dbReference type="Proteomes" id="UP001281761"/>
    </source>
</evidence>
<gene>
    <name evidence="2" type="ORF">BLNAU_582</name>
</gene>
<evidence type="ECO:0000259" key="1">
    <source>
        <dbReference type="Pfam" id="PF00483"/>
    </source>
</evidence>
<protein>
    <submittedName>
        <fullName evidence="2">Mannose-1-phosphate guanylyltransferase</fullName>
        <ecNumber evidence="2">2.7.7.13</ecNumber>
    </submittedName>
</protein>
<dbReference type="PANTHER" id="PTHR46390:SF1">
    <property type="entry name" value="MANNOSE-1-PHOSPHATE GUANYLYLTRANSFERASE"/>
    <property type="match status" value="1"/>
</dbReference>
<dbReference type="InterPro" id="IPR029044">
    <property type="entry name" value="Nucleotide-diphossugar_trans"/>
</dbReference>
<dbReference type="PANTHER" id="PTHR46390">
    <property type="entry name" value="MANNOSE-1-PHOSPHATE GUANYLYLTRANSFERASE"/>
    <property type="match status" value="1"/>
</dbReference>
<keyword evidence="2" id="KW-0808">Transferase</keyword>
<organism evidence="2 3">
    <name type="scientific">Blattamonas nauphoetae</name>
    <dbReference type="NCBI Taxonomy" id="2049346"/>
    <lineage>
        <taxon>Eukaryota</taxon>
        <taxon>Metamonada</taxon>
        <taxon>Preaxostyla</taxon>
        <taxon>Oxymonadida</taxon>
        <taxon>Blattamonas</taxon>
    </lineage>
</organism>
<dbReference type="InterPro" id="IPR051161">
    <property type="entry name" value="Mannose-6P_isomerase_type2"/>
</dbReference>
<dbReference type="InterPro" id="IPR005835">
    <property type="entry name" value="NTP_transferase_dom"/>
</dbReference>
<dbReference type="Gene3D" id="3.90.550.10">
    <property type="entry name" value="Spore Coat Polysaccharide Biosynthesis Protein SpsA, Chain A"/>
    <property type="match status" value="1"/>
</dbReference>
<keyword evidence="3" id="KW-1185">Reference proteome</keyword>
<feature type="domain" description="Nucleotidyl transferase" evidence="1">
    <location>
        <begin position="9"/>
        <end position="326"/>
    </location>
</feature>
<dbReference type="GO" id="GO:0004475">
    <property type="term" value="F:mannose-1-phosphate guanylyltransferase (GTP) activity"/>
    <property type="evidence" value="ECO:0007669"/>
    <property type="project" value="UniProtKB-EC"/>
</dbReference>